<organism evidence="1 2">
    <name type="scientific">Gigaspora margarita</name>
    <dbReference type="NCBI Taxonomy" id="4874"/>
    <lineage>
        <taxon>Eukaryota</taxon>
        <taxon>Fungi</taxon>
        <taxon>Fungi incertae sedis</taxon>
        <taxon>Mucoromycota</taxon>
        <taxon>Glomeromycotina</taxon>
        <taxon>Glomeromycetes</taxon>
        <taxon>Diversisporales</taxon>
        <taxon>Gigasporaceae</taxon>
        <taxon>Gigaspora</taxon>
    </lineage>
</organism>
<name>A0ABN7XAP6_GIGMA</name>
<dbReference type="EMBL" id="CAJVQB010110123">
    <property type="protein sequence ID" value="CAG8852166.1"/>
    <property type="molecule type" value="Genomic_DNA"/>
</dbReference>
<reference evidence="1 2" key="1">
    <citation type="submission" date="2021-06" db="EMBL/GenBank/DDBJ databases">
        <authorList>
            <person name="Kallberg Y."/>
            <person name="Tangrot J."/>
            <person name="Rosling A."/>
        </authorList>
    </citation>
    <scope>NUCLEOTIDE SEQUENCE [LARGE SCALE GENOMIC DNA]</scope>
    <source>
        <strain evidence="1 2">120-4 pot B 10/14</strain>
    </source>
</reference>
<gene>
    <name evidence="1" type="ORF">GMARGA_LOCUS41095</name>
</gene>
<feature type="non-terminal residue" evidence="1">
    <location>
        <position position="95"/>
    </location>
</feature>
<protein>
    <submittedName>
        <fullName evidence="1">43502_t:CDS:1</fullName>
    </submittedName>
</protein>
<feature type="non-terminal residue" evidence="1">
    <location>
        <position position="1"/>
    </location>
</feature>
<dbReference type="Proteomes" id="UP000789901">
    <property type="component" value="Unassembled WGS sequence"/>
</dbReference>
<evidence type="ECO:0000313" key="1">
    <source>
        <dbReference type="EMBL" id="CAG8852166.1"/>
    </source>
</evidence>
<comment type="caution">
    <text evidence="1">The sequence shown here is derived from an EMBL/GenBank/DDBJ whole genome shotgun (WGS) entry which is preliminary data.</text>
</comment>
<evidence type="ECO:0000313" key="2">
    <source>
        <dbReference type="Proteomes" id="UP000789901"/>
    </source>
</evidence>
<keyword evidence="2" id="KW-1185">Reference proteome</keyword>
<proteinExistence type="predicted"/>
<accession>A0ABN7XAP6</accession>
<sequence length="95" mass="11579">SLNFYSLYNYLLVNRLFCCWVVPLLWADPLRKANSNAFKKVIDTYLLHLNKGEKEELDKLLTKNTQIREEYKKRKPLLFSYVDFLQQYSFYETRE</sequence>